<dbReference type="Pfam" id="PF01926">
    <property type="entry name" value="MMR_HSR1"/>
    <property type="match status" value="1"/>
</dbReference>
<sequence length="313" mass="34078">MSECETPPTDVAPAGGETPRCGFVAVVGAPNAGKSTLVNALVGTKVSIVSPKVQTTRFRVLGIALVGAAQVILADTPGIFQPRKRLERAMVAAAWTGAADAEHVCLVVDAQRGLDDDTRAIIAQLKEAGRQVVLVLNKIDLIRRDKLLSLTADLHAEGLFSAVFMVSALTGDGVGDLLTHLAGLVAPGPWMFPEDQVSDLPQRLLAAEITREKAFLALYQELPYSLHVESERWQEREDGSARIDQVIYVERDSQKAIVLGKGGRQIKAIGAAARAELEELLERRIHLFLHVKVREDWSEKRDSYSEIGLDYDV</sequence>
<keyword evidence="6" id="KW-0963">Cytoplasm</keyword>
<dbReference type="NCBIfam" id="TIGR00436">
    <property type="entry name" value="era"/>
    <property type="match status" value="1"/>
</dbReference>
<evidence type="ECO:0000313" key="11">
    <source>
        <dbReference type="EMBL" id="MFD2233783.1"/>
    </source>
</evidence>
<keyword evidence="6" id="KW-1003">Cell membrane</keyword>
<name>A0ABW5CCK8_9PROT</name>
<feature type="binding site" evidence="6">
    <location>
        <begin position="75"/>
        <end position="79"/>
    </location>
    <ligand>
        <name>GTP</name>
        <dbReference type="ChEBI" id="CHEBI:37565"/>
    </ligand>
</feature>
<organism evidence="11 12">
    <name type="scientific">Phaeospirillum tilakii</name>
    <dbReference type="NCBI Taxonomy" id="741673"/>
    <lineage>
        <taxon>Bacteria</taxon>
        <taxon>Pseudomonadati</taxon>
        <taxon>Pseudomonadota</taxon>
        <taxon>Alphaproteobacteria</taxon>
        <taxon>Rhodospirillales</taxon>
        <taxon>Rhodospirillaceae</taxon>
        <taxon>Phaeospirillum</taxon>
    </lineage>
</organism>
<dbReference type="NCBIfam" id="TIGR00231">
    <property type="entry name" value="small_GTP"/>
    <property type="match status" value="1"/>
</dbReference>
<dbReference type="Pfam" id="PF07650">
    <property type="entry name" value="KH_2"/>
    <property type="match status" value="1"/>
</dbReference>
<dbReference type="CDD" id="cd22534">
    <property type="entry name" value="KH-II_Era"/>
    <property type="match status" value="1"/>
</dbReference>
<dbReference type="PANTHER" id="PTHR42698">
    <property type="entry name" value="GTPASE ERA"/>
    <property type="match status" value="1"/>
</dbReference>
<gene>
    <name evidence="6 11" type="primary">era</name>
    <name evidence="11" type="ORF">ACFSNB_08195</name>
</gene>
<accession>A0ABW5CCK8</accession>
<dbReference type="PANTHER" id="PTHR42698:SF1">
    <property type="entry name" value="GTPASE ERA, MITOCHONDRIAL"/>
    <property type="match status" value="1"/>
</dbReference>
<dbReference type="HAMAP" id="MF_00367">
    <property type="entry name" value="GTPase_Era"/>
    <property type="match status" value="1"/>
</dbReference>
<evidence type="ECO:0000256" key="6">
    <source>
        <dbReference type="HAMAP-Rule" id="MF_00367"/>
    </source>
</evidence>
<dbReference type="SUPFAM" id="SSF54814">
    <property type="entry name" value="Prokaryotic type KH domain (KH-domain type II)"/>
    <property type="match status" value="1"/>
</dbReference>
<evidence type="ECO:0000256" key="1">
    <source>
        <dbReference type="ARBA" id="ARBA00007921"/>
    </source>
</evidence>
<comment type="similarity">
    <text evidence="1 6 7 8">Belongs to the TRAFAC class TrmE-Era-EngA-EngB-Septin-like GTPase superfamily. Era GTPase family.</text>
</comment>
<comment type="function">
    <text evidence="6">An essential GTPase that binds both GDP and GTP, with rapid nucleotide exchange. Plays a role in 16S rRNA processing and 30S ribosomal subunit biogenesis and possibly also in cell cycle regulation and energy metabolism.</text>
</comment>
<keyword evidence="12" id="KW-1185">Reference proteome</keyword>
<dbReference type="RefSeq" id="WP_377315675.1">
    <property type="nucleotide sequence ID" value="NZ_JBHUIY010000013.1"/>
</dbReference>
<dbReference type="InterPro" id="IPR030388">
    <property type="entry name" value="G_ERA_dom"/>
</dbReference>
<evidence type="ECO:0000256" key="5">
    <source>
        <dbReference type="ARBA" id="ARBA00023134"/>
    </source>
</evidence>
<dbReference type="InterPro" id="IPR006073">
    <property type="entry name" value="GTP-bd"/>
</dbReference>
<feature type="region of interest" description="G2" evidence="7">
    <location>
        <begin position="54"/>
        <end position="58"/>
    </location>
</feature>
<dbReference type="EMBL" id="JBHUIY010000013">
    <property type="protein sequence ID" value="MFD2233783.1"/>
    <property type="molecule type" value="Genomic_DNA"/>
</dbReference>
<feature type="binding site" evidence="6">
    <location>
        <begin position="137"/>
        <end position="140"/>
    </location>
    <ligand>
        <name>GTP</name>
        <dbReference type="ChEBI" id="CHEBI:37565"/>
    </ligand>
</feature>
<proteinExistence type="inferred from homology"/>
<dbReference type="NCBIfam" id="NF000908">
    <property type="entry name" value="PRK00089.1"/>
    <property type="match status" value="1"/>
</dbReference>
<keyword evidence="5 6" id="KW-0342">GTP-binding</keyword>
<keyword evidence="4 6" id="KW-0694">RNA-binding</keyword>
<dbReference type="CDD" id="cd04163">
    <property type="entry name" value="Era"/>
    <property type="match status" value="1"/>
</dbReference>
<keyword evidence="6" id="KW-0472">Membrane</keyword>
<dbReference type="InterPro" id="IPR005662">
    <property type="entry name" value="GTPase_Era-like"/>
</dbReference>
<dbReference type="SUPFAM" id="SSF52540">
    <property type="entry name" value="P-loop containing nucleoside triphosphate hydrolases"/>
    <property type="match status" value="1"/>
</dbReference>
<comment type="subunit">
    <text evidence="6">Monomer.</text>
</comment>
<feature type="region of interest" description="G4" evidence="7">
    <location>
        <begin position="137"/>
        <end position="140"/>
    </location>
</feature>
<evidence type="ECO:0000256" key="2">
    <source>
        <dbReference type="ARBA" id="ARBA00020484"/>
    </source>
</evidence>
<feature type="region of interest" description="G1" evidence="7">
    <location>
        <begin position="28"/>
        <end position="35"/>
    </location>
</feature>
<feature type="domain" description="KH type-2" evidence="9">
    <location>
        <begin position="218"/>
        <end position="295"/>
    </location>
</feature>
<dbReference type="InterPro" id="IPR015946">
    <property type="entry name" value="KH_dom-like_a/b"/>
</dbReference>
<reference evidence="12" key="1">
    <citation type="journal article" date="2019" name="Int. J. Syst. Evol. Microbiol.">
        <title>The Global Catalogue of Microorganisms (GCM) 10K type strain sequencing project: providing services to taxonomists for standard genome sequencing and annotation.</title>
        <authorList>
            <consortium name="The Broad Institute Genomics Platform"/>
            <consortium name="The Broad Institute Genome Sequencing Center for Infectious Disease"/>
            <person name="Wu L."/>
            <person name="Ma J."/>
        </authorList>
    </citation>
    <scope>NUCLEOTIDE SEQUENCE [LARGE SCALE GENOMIC DNA]</scope>
    <source>
        <strain evidence="12">KCTC 15012</strain>
    </source>
</reference>
<feature type="region of interest" description="G5" evidence="7">
    <location>
        <begin position="166"/>
        <end position="168"/>
    </location>
</feature>
<dbReference type="Proteomes" id="UP001597296">
    <property type="component" value="Unassembled WGS sequence"/>
</dbReference>
<evidence type="ECO:0000259" key="9">
    <source>
        <dbReference type="PROSITE" id="PS50823"/>
    </source>
</evidence>
<dbReference type="InterPro" id="IPR027417">
    <property type="entry name" value="P-loop_NTPase"/>
</dbReference>
<evidence type="ECO:0000256" key="3">
    <source>
        <dbReference type="ARBA" id="ARBA00022741"/>
    </source>
</evidence>
<dbReference type="Gene3D" id="3.40.50.300">
    <property type="entry name" value="P-loop containing nucleotide triphosphate hydrolases"/>
    <property type="match status" value="1"/>
</dbReference>
<keyword evidence="3 6" id="KW-0547">Nucleotide-binding</keyword>
<dbReference type="Gene3D" id="3.30.300.20">
    <property type="match status" value="1"/>
</dbReference>
<dbReference type="InterPro" id="IPR009019">
    <property type="entry name" value="KH_sf_prok-type"/>
</dbReference>
<comment type="subcellular location">
    <subcellularLocation>
        <location evidence="6">Cytoplasm</location>
    </subcellularLocation>
    <subcellularLocation>
        <location evidence="6">Cell membrane</location>
        <topology evidence="6">Peripheral membrane protein</topology>
    </subcellularLocation>
</comment>
<feature type="binding site" evidence="6">
    <location>
        <begin position="28"/>
        <end position="35"/>
    </location>
    <ligand>
        <name>GTP</name>
        <dbReference type="ChEBI" id="CHEBI:37565"/>
    </ligand>
</feature>
<evidence type="ECO:0000256" key="7">
    <source>
        <dbReference type="PROSITE-ProRule" id="PRU01050"/>
    </source>
</evidence>
<evidence type="ECO:0000259" key="10">
    <source>
        <dbReference type="PROSITE" id="PS51713"/>
    </source>
</evidence>
<evidence type="ECO:0000256" key="4">
    <source>
        <dbReference type="ARBA" id="ARBA00022884"/>
    </source>
</evidence>
<evidence type="ECO:0000256" key="8">
    <source>
        <dbReference type="RuleBase" id="RU003761"/>
    </source>
</evidence>
<feature type="region of interest" description="G3" evidence="7">
    <location>
        <begin position="75"/>
        <end position="78"/>
    </location>
</feature>
<dbReference type="PROSITE" id="PS50823">
    <property type="entry name" value="KH_TYPE_2"/>
    <property type="match status" value="1"/>
</dbReference>
<dbReference type="InterPro" id="IPR004044">
    <property type="entry name" value="KH_dom_type_2"/>
</dbReference>
<keyword evidence="6" id="KW-0699">rRNA-binding</keyword>
<dbReference type="PRINTS" id="PR00326">
    <property type="entry name" value="GTP1OBG"/>
</dbReference>
<comment type="caution">
    <text evidence="11">The sequence shown here is derived from an EMBL/GenBank/DDBJ whole genome shotgun (WGS) entry which is preliminary data.</text>
</comment>
<keyword evidence="6" id="KW-0690">Ribosome biogenesis</keyword>
<dbReference type="PROSITE" id="PS51713">
    <property type="entry name" value="G_ERA"/>
    <property type="match status" value="1"/>
</dbReference>
<feature type="domain" description="Era-type G" evidence="10">
    <location>
        <begin position="20"/>
        <end position="187"/>
    </location>
</feature>
<dbReference type="InterPro" id="IPR005225">
    <property type="entry name" value="Small_GTP-bd"/>
</dbReference>
<evidence type="ECO:0000313" key="12">
    <source>
        <dbReference type="Proteomes" id="UP001597296"/>
    </source>
</evidence>
<protein>
    <recommendedName>
        <fullName evidence="2 6">GTPase Era</fullName>
    </recommendedName>
</protein>